<dbReference type="Pfam" id="PF01239">
    <property type="entry name" value="PPTA"/>
    <property type="match status" value="4"/>
</dbReference>
<dbReference type="PROSITE" id="PS51147">
    <property type="entry name" value="PFTA"/>
    <property type="match status" value="3"/>
</dbReference>
<keyword evidence="5 9" id="KW-0808">Transferase</keyword>
<dbReference type="InterPro" id="IPR002088">
    <property type="entry name" value="Prenyl_trans_a"/>
</dbReference>
<evidence type="ECO:0000256" key="5">
    <source>
        <dbReference type="ARBA" id="ARBA00022679"/>
    </source>
</evidence>
<proteinExistence type="inferred from homology"/>
<dbReference type="PANTHER" id="PTHR11129">
    <property type="entry name" value="PROTEIN FARNESYLTRANSFERASE ALPHA SUBUNIT/RAB GERANYLGERANYL TRANSFERASE ALPHA SUBUNIT"/>
    <property type="match status" value="1"/>
</dbReference>
<organism evidence="10 11">
    <name type="scientific">Ditylenchus dipsaci</name>
    <dbReference type="NCBI Taxonomy" id="166011"/>
    <lineage>
        <taxon>Eukaryota</taxon>
        <taxon>Metazoa</taxon>
        <taxon>Ecdysozoa</taxon>
        <taxon>Nematoda</taxon>
        <taxon>Chromadorea</taxon>
        <taxon>Rhabditida</taxon>
        <taxon>Tylenchina</taxon>
        <taxon>Tylenchomorpha</taxon>
        <taxon>Sphaerularioidea</taxon>
        <taxon>Anguinidae</taxon>
        <taxon>Anguininae</taxon>
        <taxon>Ditylenchus</taxon>
    </lineage>
</organism>
<keyword evidence="6" id="KW-0677">Repeat</keyword>
<protein>
    <recommendedName>
        <fullName evidence="3 9">Geranylgeranyl transferase type-2 subunit alpha</fullName>
        <ecNumber evidence="2 9">2.5.1.60</ecNumber>
    </recommendedName>
    <alternativeName>
        <fullName evidence="7 9">Geranylgeranyl transferase type II subunit alpha</fullName>
    </alternativeName>
</protein>
<dbReference type="WBParaSite" id="jg9293">
    <property type="protein sequence ID" value="jg9293"/>
    <property type="gene ID" value="jg9293"/>
</dbReference>
<dbReference type="FunFam" id="1.25.40.120:FF:000035">
    <property type="entry name" value="Geranylgeranyl transferase type-2 subunit alpha"/>
    <property type="match status" value="1"/>
</dbReference>
<sequence>MHFVKRTPANEVHDAIEARKRSEKLKAYMGLTDQIFVKREKGELDDELLCLTAEVLKKNPDIYTFWGIRREVVEVKRKQEPASESSEEKQSPEDYLAKIFNEELSVTKEGLFKNPKSYGAWHHRYWACANHPKLDFQKELGLCEKALSMDPRNFHVWDHRRSIAKLAKHTNEDELCFSDELIERNPSNYSAWHYRGTILPKVRPDLLEHAEYKMPISEECLKDEFEKTLNICCLNSEDQTAWTYCRWLCEAACDKVEEPLQVVEASFHRKNGSVQIVMSQPVNKEKLSDFISCTTQPLSVKPVSDFNSPRDDFQCVRTWLVNPVSEDILIEKLEVVTSNGQAEVLPEKPFVNKSYLEKVHSIKPPCRRTGPRLALENVVNVCKELMRIEDDNPWEVIALARTEIFLNGPTLETLEMVKDLFNSIKRLDPQRIGMYEDLLKKVVIITLC</sequence>
<evidence type="ECO:0000256" key="1">
    <source>
        <dbReference type="ARBA" id="ARBA00006734"/>
    </source>
</evidence>
<accession>A0A915EQD1</accession>
<reference evidence="11" key="1">
    <citation type="submission" date="2022-11" db="UniProtKB">
        <authorList>
            <consortium name="WormBaseParasite"/>
        </authorList>
    </citation>
    <scope>IDENTIFICATION</scope>
</reference>
<dbReference type="EC" id="2.5.1.60" evidence="2 9"/>
<evidence type="ECO:0000313" key="10">
    <source>
        <dbReference type="Proteomes" id="UP000887574"/>
    </source>
</evidence>
<dbReference type="Proteomes" id="UP000887574">
    <property type="component" value="Unplaced"/>
</dbReference>
<evidence type="ECO:0000256" key="8">
    <source>
        <dbReference type="ARBA" id="ARBA00047658"/>
    </source>
</evidence>
<comment type="function">
    <text evidence="9">Catalyzes the transfer of a geranyl-geranyl moiety from geranyl-geranyl pyrophosphate to cysteines occuring in specific C-terminal amino acid sequences.</text>
</comment>
<name>A0A915EQD1_9BILA</name>
<dbReference type="PANTHER" id="PTHR11129:SF2">
    <property type="entry name" value="GERANYLGERANYL TRANSFERASE TYPE-2 SUBUNIT ALPHA"/>
    <property type="match status" value="1"/>
</dbReference>
<dbReference type="Gene3D" id="2.60.40.1130">
    <property type="entry name" value="Rab geranylgeranyltransferase alpha-subunit, insert domain"/>
    <property type="match status" value="1"/>
</dbReference>
<keyword evidence="10" id="KW-1185">Reference proteome</keyword>
<dbReference type="Gene3D" id="1.25.40.120">
    <property type="entry name" value="Protein prenylyltransferase"/>
    <property type="match status" value="1"/>
</dbReference>
<dbReference type="GO" id="GO:0005968">
    <property type="term" value="C:Rab-protein geranylgeranyltransferase complex"/>
    <property type="evidence" value="ECO:0007669"/>
    <property type="project" value="TreeGrafter"/>
</dbReference>
<evidence type="ECO:0000256" key="4">
    <source>
        <dbReference type="ARBA" id="ARBA00022602"/>
    </source>
</evidence>
<evidence type="ECO:0000256" key="7">
    <source>
        <dbReference type="ARBA" id="ARBA00031267"/>
    </source>
</evidence>
<comment type="similarity">
    <text evidence="1 9">Belongs to the protein prenyltransferase subunit alpha family.</text>
</comment>
<evidence type="ECO:0000256" key="9">
    <source>
        <dbReference type="RuleBase" id="RU367120"/>
    </source>
</evidence>
<keyword evidence="4 9" id="KW-0637">Prenyltransferase</keyword>
<evidence type="ECO:0000256" key="6">
    <source>
        <dbReference type="ARBA" id="ARBA00022737"/>
    </source>
</evidence>
<dbReference type="AlphaFoldDB" id="A0A915EQD1"/>
<evidence type="ECO:0000313" key="11">
    <source>
        <dbReference type="WBParaSite" id="jg9293"/>
    </source>
</evidence>
<dbReference type="SUPFAM" id="SSF48439">
    <property type="entry name" value="Protein prenylyltransferase"/>
    <property type="match status" value="1"/>
</dbReference>
<comment type="catalytic activity">
    <reaction evidence="8 9">
        <text>geranylgeranyl diphosphate + L-cysteinyl-[protein] = S-geranylgeranyl-L-cysteinyl-[protein] + diphosphate</text>
        <dbReference type="Rhea" id="RHEA:21240"/>
        <dbReference type="Rhea" id="RHEA-COMP:10131"/>
        <dbReference type="Rhea" id="RHEA-COMP:11537"/>
        <dbReference type="ChEBI" id="CHEBI:29950"/>
        <dbReference type="ChEBI" id="CHEBI:33019"/>
        <dbReference type="ChEBI" id="CHEBI:57533"/>
        <dbReference type="ChEBI" id="CHEBI:86021"/>
        <dbReference type="EC" id="2.5.1.60"/>
    </reaction>
</comment>
<dbReference type="GO" id="GO:0097354">
    <property type="term" value="P:prenylation"/>
    <property type="evidence" value="ECO:0007669"/>
    <property type="project" value="UniProtKB-UniRule"/>
</dbReference>
<evidence type="ECO:0000256" key="2">
    <source>
        <dbReference type="ARBA" id="ARBA00012656"/>
    </source>
</evidence>
<dbReference type="GO" id="GO:0004663">
    <property type="term" value="F:Rab geranylgeranyltransferase activity"/>
    <property type="evidence" value="ECO:0007669"/>
    <property type="project" value="UniProtKB-UniRule"/>
</dbReference>
<evidence type="ECO:0000256" key="3">
    <source>
        <dbReference type="ARBA" id="ARBA00014772"/>
    </source>
</evidence>